<dbReference type="Proteomes" id="UP001620339">
    <property type="component" value="Unassembled WGS sequence"/>
</dbReference>
<sequence length="304" mass="34315">MKLTFPAIILTMSCFVSANASATQEYADASAKIAYYNRQFSQSATDKEREIKAVYDLHIAPAITRAKLLNNKDLHDIFSSIDTLWFFANITGDANSDVYLNRQIDILNILRTRNDALTSEYIDSYNALVTARRFEEAKHLLANAPEMNVTPIPVIQSAKDDVTPEGHAILELSENATTFSLRPVQIDVGDRIVIVAGCHFSEDAARDINSNNALRSAFLKGKAIWLEPAEADLNTQIIQEWNQNFPDQKLSIAYHNSEWKGVDFARIPNFYFYKSGHLIGNVTGWKRGYIDPKIYTYLHEMGLL</sequence>
<proteinExistence type="predicted"/>
<protein>
    <submittedName>
        <fullName evidence="2">Uncharacterized protein</fullName>
    </submittedName>
</protein>
<feature type="chain" id="PRO_5046245321" evidence="1">
    <location>
        <begin position="23"/>
        <end position="304"/>
    </location>
</feature>
<name>A0ABW8J524_9GAMM</name>
<evidence type="ECO:0000256" key="1">
    <source>
        <dbReference type="SAM" id="SignalP"/>
    </source>
</evidence>
<dbReference type="RefSeq" id="WP_404612513.1">
    <property type="nucleotide sequence ID" value="NZ_JADIKK010000008.1"/>
</dbReference>
<reference evidence="2 3" key="1">
    <citation type="submission" date="2020-10" db="EMBL/GenBank/DDBJ databases">
        <title>Phylogeny of dyella-like bacteria.</title>
        <authorList>
            <person name="Fu J."/>
        </authorList>
    </citation>
    <scope>NUCLEOTIDE SEQUENCE [LARGE SCALE GENOMIC DNA]</scope>
    <source>
        <strain evidence="2 3">KACC 19113</strain>
    </source>
</reference>
<evidence type="ECO:0000313" key="2">
    <source>
        <dbReference type="EMBL" id="MFK2876665.1"/>
    </source>
</evidence>
<keyword evidence="1" id="KW-0732">Signal</keyword>
<gene>
    <name evidence="2" type="ORF">ISP25_06250</name>
</gene>
<dbReference type="EMBL" id="JADIKK010000008">
    <property type="protein sequence ID" value="MFK2876665.1"/>
    <property type="molecule type" value="Genomic_DNA"/>
</dbReference>
<keyword evidence="3" id="KW-1185">Reference proteome</keyword>
<comment type="caution">
    <text evidence="2">The sequence shown here is derived from an EMBL/GenBank/DDBJ whole genome shotgun (WGS) entry which is preliminary data.</text>
</comment>
<organism evidence="2 3">
    <name type="scientific">Rhodanobacter hydrolyticus</name>
    <dbReference type="NCBI Taxonomy" id="2250595"/>
    <lineage>
        <taxon>Bacteria</taxon>
        <taxon>Pseudomonadati</taxon>
        <taxon>Pseudomonadota</taxon>
        <taxon>Gammaproteobacteria</taxon>
        <taxon>Lysobacterales</taxon>
        <taxon>Rhodanobacteraceae</taxon>
        <taxon>Rhodanobacter</taxon>
    </lineage>
</organism>
<evidence type="ECO:0000313" key="3">
    <source>
        <dbReference type="Proteomes" id="UP001620339"/>
    </source>
</evidence>
<feature type="signal peptide" evidence="1">
    <location>
        <begin position="1"/>
        <end position="22"/>
    </location>
</feature>
<accession>A0ABW8J524</accession>